<organism evidence="2 3">
    <name type="scientific">Roseiconus lacunae</name>
    <dbReference type="NCBI Taxonomy" id="2605694"/>
    <lineage>
        <taxon>Bacteria</taxon>
        <taxon>Pseudomonadati</taxon>
        <taxon>Planctomycetota</taxon>
        <taxon>Planctomycetia</taxon>
        <taxon>Pirellulales</taxon>
        <taxon>Pirellulaceae</taxon>
        <taxon>Roseiconus</taxon>
    </lineage>
</organism>
<feature type="transmembrane region" description="Helical" evidence="1">
    <location>
        <begin position="208"/>
        <end position="229"/>
    </location>
</feature>
<keyword evidence="1" id="KW-0472">Membrane</keyword>
<proteinExistence type="predicted"/>
<feature type="transmembrane region" description="Helical" evidence="1">
    <location>
        <begin position="102"/>
        <end position="120"/>
    </location>
</feature>
<keyword evidence="3" id="KW-1185">Reference proteome</keyword>
<comment type="caution">
    <text evidence="2">The sequence shown here is derived from an EMBL/GenBank/DDBJ whole genome shotgun (WGS) entry which is preliminary data.</text>
</comment>
<name>A0ABT7PQN0_9BACT</name>
<keyword evidence="1" id="KW-1133">Transmembrane helix</keyword>
<dbReference type="Proteomes" id="UP001239462">
    <property type="component" value="Unassembled WGS sequence"/>
</dbReference>
<evidence type="ECO:0000313" key="2">
    <source>
        <dbReference type="EMBL" id="MDM4018817.1"/>
    </source>
</evidence>
<feature type="transmembrane region" description="Helical" evidence="1">
    <location>
        <begin position="157"/>
        <end position="180"/>
    </location>
</feature>
<gene>
    <name evidence="2" type="ORF">QTN89_25410</name>
</gene>
<accession>A0ABT7PQN0</accession>
<reference evidence="2 3" key="1">
    <citation type="submission" date="2023-06" db="EMBL/GenBank/DDBJ databases">
        <title>Roseiconus lacunae JC819 isolated from Gulf of Mannar region, Tamil Nadu.</title>
        <authorList>
            <person name="Pk S."/>
            <person name="Ch S."/>
            <person name="Ch V.R."/>
        </authorList>
    </citation>
    <scope>NUCLEOTIDE SEQUENCE [LARGE SCALE GENOMIC DNA]</scope>
    <source>
        <strain evidence="2 3">JC819</strain>
    </source>
</reference>
<evidence type="ECO:0000313" key="3">
    <source>
        <dbReference type="Proteomes" id="UP001239462"/>
    </source>
</evidence>
<dbReference type="EMBL" id="JASZZN010000026">
    <property type="protein sequence ID" value="MDM4018817.1"/>
    <property type="molecule type" value="Genomic_DNA"/>
</dbReference>
<protein>
    <submittedName>
        <fullName evidence="2">Uncharacterized protein</fullName>
    </submittedName>
</protein>
<feature type="transmembrane region" description="Helical" evidence="1">
    <location>
        <begin position="17"/>
        <end position="36"/>
    </location>
</feature>
<dbReference type="RefSeq" id="WP_160149435.1">
    <property type="nucleotide sequence ID" value="NZ_JASZZN010000026.1"/>
</dbReference>
<evidence type="ECO:0000256" key="1">
    <source>
        <dbReference type="SAM" id="Phobius"/>
    </source>
</evidence>
<sequence length="242" mass="26372">MTGSRSGIGMPEQRNDFAGLTVIFTFGAILNAFAMISPVYALENAIAKSTGLTVEWPILAAIFACLLVIEPALLLFGAAAISRRLSQSTDSLWGIVKQYAPSLLPIGFGIWLAHYGFHFFTGLLTVIPVSQNAAKQAFGSPWLGTPQWQLGGLPESIVYPIELGFLSLGLLGSWMVTWTITQRTNIKLERTGTTREIMSSPVYPKSTMATLIPWAVLHFLLFASAVWIMNQPMDMRGTFLGG</sequence>
<feature type="transmembrane region" description="Helical" evidence="1">
    <location>
        <begin position="56"/>
        <end position="81"/>
    </location>
</feature>
<keyword evidence="1" id="KW-0812">Transmembrane</keyword>